<dbReference type="PANTHER" id="PTHR43767">
    <property type="entry name" value="LONG-CHAIN-FATTY-ACID--COA LIGASE"/>
    <property type="match status" value="1"/>
</dbReference>
<proteinExistence type="predicted"/>
<sequence>MGPAEVYQYCRFGDLALRALRRYPDRVALDYLDRQWTYREVEQRVSQVIQALKAAGLKRGDGLAQLTANRPEAMILTTAAAIMGMRITYLHPLGSEDDHAFILEDSEVAGLIVDERKFTEKGRALAARVPGLKHLFTYDADPDAKDPFGTALWPASDGFAAGPVTVEGEPDDVVWIAYTGGTTGRPKGVVHRHRSFVAAVMIMIAEWEWPAEIRTLAATPISHASGVLWLPTLYQGGTFVIEPGFDPAGFLDCLERKRISVAFLVPTMIYVLLDHPKIADTDLSSMELMIYGAAPMSPTRLVEAMKVFGPVFMQLYGQTEVPNCITALRKADHDPARPHLFASCGMPVIGVQVALLDEAGREVPQGEVGEICARGPLVMDEYWKRPEENEKTLAHGWLHTGDMARADEDGYLYIVDRAKDMIISGGFNVYPREIEDVLTTHPAVSMAAIIGVPHEKWGEMVKAIVVPRPGSDLSEEEVIRFVRDRKGGVYAPKEVEFATEIPVTALGKPDKKALRARYWANQERQVG</sequence>
<dbReference type="Pfam" id="PF13193">
    <property type="entry name" value="AMP-binding_C"/>
    <property type="match status" value="1"/>
</dbReference>
<evidence type="ECO:0000313" key="3">
    <source>
        <dbReference type="EMBL" id="MFC3231128.1"/>
    </source>
</evidence>
<name>A0ABV7L947_9PROT</name>
<keyword evidence="4" id="KW-1185">Reference proteome</keyword>
<feature type="domain" description="AMP-binding enzyme C-terminal" evidence="2">
    <location>
        <begin position="433"/>
        <end position="508"/>
    </location>
</feature>
<protein>
    <submittedName>
        <fullName evidence="3">AMP-binding protein</fullName>
    </submittedName>
</protein>
<gene>
    <name evidence="3" type="ORF">ACFOGJ_28025</name>
</gene>
<dbReference type="InterPro" id="IPR050237">
    <property type="entry name" value="ATP-dep_AMP-bd_enzyme"/>
</dbReference>
<dbReference type="PANTHER" id="PTHR43767:SF7">
    <property type="entry name" value="MEDIUM_LONG-CHAIN-FATTY-ACID--COA LIGASE FADD8"/>
    <property type="match status" value="1"/>
</dbReference>
<dbReference type="InterPro" id="IPR042099">
    <property type="entry name" value="ANL_N_sf"/>
</dbReference>
<accession>A0ABV7L947</accession>
<dbReference type="InterPro" id="IPR045851">
    <property type="entry name" value="AMP-bd_C_sf"/>
</dbReference>
<dbReference type="SUPFAM" id="SSF56801">
    <property type="entry name" value="Acetyl-CoA synthetase-like"/>
    <property type="match status" value="1"/>
</dbReference>
<dbReference type="InterPro" id="IPR000873">
    <property type="entry name" value="AMP-dep_synth/lig_dom"/>
</dbReference>
<dbReference type="Gene3D" id="3.40.50.12780">
    <property type="entry name" value="N-terminal domain of ligase-like"/>
    <property type="match status" value="1"/>
</dbReference>
<evidence type="ECO:0000313" key="4">
    <source>
        <dbReference type="Proteomes" id="UP001595528"/>
    </source>
</evidence>
<evidence type="ECO:0000259" key="2">
    <source>
        <dbReference type="Pfam" id="PF13193"/>
    </source>
</evidence>
<comment type="caution">
    <text evidence="3">The sequence shown here is derived from an EMBL/GenBank/DDBJ whole genome shotgun (WGS) entry which is preliminary data.</text>
</comment>
<organism evidence="3 4">
    <name type="scientific">Marinibaculum pumilum</name>
    <dbReference type="NCBI Taxonomy" id="1766165"/>
    <lineage>
        <taxon>Bacteria</taxon>
        <taxon>Pseudomonadati</taxon>
        <taxon>Pseudomonadota</taxon>
        <taxon>Alphaproteobacteria</taxon>
        <taxon>Rhodospirillales</taxon>
        <taxon>Rhodospirillaceae</taxon>
        <taxon>Marinibaculum</taxon>
    </lineage>
</organism>
<dbReference type="Gene3D" id="3.30.300.30">
    <property type="match status" value="1"/>
</dbReference>
<dbReference type="InterPro" id="IPR025110">
    <property type="entry name" value="AMP-bd_C"/>
</dbReference>
<reference evidence="4" key="1">
    <citation type="journal article" date="2019" name="Int. J. Syst. Evol. Microbiol.">
        <title>The Global Catalogue of Microorganisms (GCM) 10K type strain sequencing project: providing services to taxonomists for standard genome sequencing and annotation.</title>
        <authorList>
            <consortium name="The Broad Institute Genomics Platform"/>
            <consortium name="The Broad Institute Genome Sequencing Center for Infectious Disease"/>
            <person name="Wu L."/>
            <person name="Ma J."/>
        </authorList>
    </citation>
    <scope>NUCLEOTIDE SEQUENCE [LARGE SCALE GENOMIC DNA]</scope>
    <source>
        <strain evidence="4">KCTC 42964</strain>
    </source>
</reference>
<dbReference type="RefSeq" id="WP_379906593.1">
    <property type="nucleotide sequence ID" value="NZ_JBHRTR010000054.1"/>
</dbReference>
<dbReference type="Pfam" id="PF00501">
    <property type="entry name" value="AMP-binding"/>
    <property type="match status" value="1"/>
</dbReference>
<dbReference type="InterPro" id="IPR020845">
    <property type="entry name" value="AMP-binding_CS"/>
</dbReference>
<dbReference type="PROSITE" id="PS00455">
    <property type="entry name" value="AMP_BINDING"/>
    <property type="match status" value="1"/>
</dbReference>
<dbReference type="EMBL" id="JBHRTR010000054">
    <property type="protein sequence ID" value="MFC3231128.1"/>
    <property type="molecule type" value="Genomic_DNA"/>
</dbReference>
<dbReference type="Proteomes" id="UP001595528">
    <property type="component" value="Unassembled WGS sequence"/>
</dbReference>
<feature type="domain" description="AMP-dependent synthetase/ligase" evidence="1">
    <location>
        <begin position="19"/>
        <end position="383"/>
    </location>
</feature>
<evidence type="ECO:0000259" key="1">
    <source>
        <dbReference type="Pfam" id="PF00501"/>
    </source>
</evidence>